<sequence>MHRETNAHREPQASGHRFSGTWALSGASQSCSYACNSISPLSLRIRQHFDRFARNNSSSSFWLTCKSTIRYSMLCVSETSKLKMDMYPCEEDLNRRSPELWPEKVPGVCDVADKVLKTVNEKQICESIHLEPEDISFMNELGKLTPDQVMEQIKKMQQTAYNLGRVEQQELRRGSLLRVLEDMDAPSKLAYEEILGKVYGEEMDSFFEESGTYYTDTMPAIE</sequence>
<evidence type="ECO:0000313" key="2">
    <source>
        <dbReference type="Proteomes" id="UP000046395"/>
    </source>
</evidence>
<name>A0A5S6QE33_TRIMR</name>
<dbReference type="STRING" id="70415.A0A5S6QE33"/>
<comment type="similarity">
    <text evidence="1">Belongs to the lin-52 family.</text>
</comment>
<accession>A0A5S6QE33</accession>
<dbReference type="AlphaFoldDB" id="A0A5S6QE33"/>
<dbReference type="PROSITE" id="PS51257">
    <property type="entry name" value="PROKAR_LIPOPROTEIN"/>
    <property type="match status" value="1"/>
</dbReference>
<dbReference type="WBParaSite" id="TMUE_1000005616.1">
    <property type="protein sequence ID" value="TMUE_1000005616.1"/>
    <property type="gene ID" value="WBGene00290096"/>
</dbReference>
<dbReference type="PANTHER" id="PTHR31489:SF2">
    <property type="entry name" value="PROTEIN LIN-52 HOMOLOG"/>
    <property type="match status" value="1"/>
</dbReference>
<dbReference type="InterPro" id="IPR018737">
    <property type="entry name" value="DREAM_LIN52"/>
</dbReference>
<evidence type="ECO:0000313" key="3">
    <source>
        <dbReference type="WBParaSite" id="TMUE_1000005616.1"/>
    </source>
</evidence>
<dbReference type="Pfam" id="PF10044">
    <property type="entry name" value="LIN52"/>
    <property type="match status" value="1"/>
</dbReference>
<dbReference type="Proteomes" id="UP000046395">
    <property type="component" value="Unassembled WGS sequence"/>
</dbReference>
<keyword evidence="2" id="KW-1185">Reference proteome</keyword>
<protein>
    <submittedName>
        <fullName evidence="3">Uncharacterized protein</fullName>
    </submittedName>
</protein>
<organism evidence="2 3">
    <name type="scientific">Trichuris muris</name>
    <name type="common">Mouse whipworm</name>
    <dbReference type="NCBI Taxonomy" id="70415"/>
    <lineage>
        <taxon>Eukaryota</taxon>
        <taxon>Metazoa</taxon>
        <taxon>Ecdysozoa</taxon>
        <taxon>Nematoda</taxon>
        <taxon>Enoplea</taxon>
        <taxon>Dorylaimia</taxon>
        <taxon>Trichinellida</taxon>
        <taxon>Trichuridae</taxon>
        <taxon>Trichuris</taxon>
    </lineage>
</organism>
<reference evidence="3" key="1">
    <citation type="submission" date="2019-12" db="UniProtKB">
        <authorList>
            <consortium name="WormBaseParasite"/>
        </authorList>
    </citation>
    <scope>IDENTIFICATION</scope>
</reference>
<evidence type="ECO:0000256" key="1">
    <source>
        <dbReference type="ARBA" id="ARBA00005456"/>
    </source>
</evidence>
<dbReference type="GO" id="GO:0070176">
    <property type="term" value="C:DRM complex"/>
    <property type="evidence" value="ECO:0007669"/>
    <property type="project" value="InterPro"/>
</dbReference>
<proteinExistence type="inferred from homology"/>
<dbReference type="GO" id="GO:0006355">
    <property type="term" value="P:regulation of DNA-templated transcription"/>
    <property type="evidence" value="ECO:0007669"/>
    <property type="project" value="InterPro"/>
</dbReference>
<dbReference type="PANTHER" id="PTHR31489">
    <property type="entry name" value="LIN52 FAMILY MEMBER"/>
    <property type="match status" value="1"/>
</dbReference>